<accession>A0A2K2CP26</accession>
<evidence type="ECO:0000313" key="2">
    <source>
        <dbReference type="EMBL" id="PNT63769.1"/>
    </source>
</evidence>
<feature type="region of interest" description="Disordered" evidence="1">
    <location>
        <begin position="1"/>
        <end position="26"/>
    </location>
</feature>
<dbReference type="InParanoid" id="A0A2K2CP26"/>
<dbReference type="EnsemblPlants" id="PNT63769">
    <property type="protein sequence ID" value="PNT63769"/>
    <property type="gene ID" value="BRADI_4g20796v3"/>
</dbReference>
<evidence type="ECO:0000256" key="1">
    <source>
        <dbReference type="SAM" id="MobiDB-lite"/>
    </source>
</evidence>
<dbReference type="Proteomes" id="UP000008810">
    <property type="component" value="Chromosome 4"/>
</dbReference>
<reference evidence="2 3" key="1">
    <citation type="journal article" date="2010" name="Nature">
        <title>Genome sequencing and analysis of the model grass Brachypodium distachyon.</title>
        <authorList>
            <consortium name="International Brachypodium Initiative"/>
        </authorList>
    </citation>
    <scope>NUCLEOTIDE SEQUENCE [LARGE SCALE GENOMIC DNA]</scope>
    <source>
        <strain evidence="2 3">Bd21</strain>
    </source>
</reference>
<sequence>MRRAGSSLGGAHGAPIYGEEPRHPPASAALSLSLSLSLRRRASRRFSVLRRISGEKHPYVKLHARRSSSAASPGVPRAARPPALKFHLFTFFSAVFTVC</sequence>
<evidence type="ECO:0000313" key="3">
    <source>
        <dbReference type="EnsemblPlants" id="PNT63769"/>
    </source>
</evidence>
<name>A0A2K2CP26_BRADI</name>
<gene>
    <name evidence="2" type="ORF">BRADI_4g20796v3</name>
</gene>
<dbReference type="Gramene" id="PNT63769">
    <property type="protein sequence ID" value="PNT63769"/>
    <property type="gene ID" value="BRADI_4g20796v3"/>
</dbReference>
<reference evidence="2" key="2">
    <citation type="submission" date="2017-06" db="EMBL/GenBank/DDBJ databases">
        <title>WGS assembly of Brachypodium distachyon.</title>
        <authorList>
            <consortium name="The International Brachypodium Initiative"/>
            <person name="Lucas S."/>
            <person name="Harmon-Smith M."/>
            <person name="Lail K."/>
            <person name="Tice H."/>
            <person name="Grimwood J."/>
            <person name="Bruce D."/>
            <person name="Barry K."/>
            <person name="Shu S."/>
            <person name="Lindquist E."/>
            <person name="Wang M."/>
            <person name="Pitluck S."/>
            <person name="Vogel J.P."/>
            <person name="Garvin D.F."/>
            <person name="Mockler T.C."/>
            <person name="Schmutz J."/>
            <person name="Rokhsar D."/>
            <person name="Bevan M.W."/>
        </authorList>
    </citation>
    <scope>NUCLEOTIDE SEQUENCE</scope>
    <source>
        <strain evidence="2">Bd21</strain>
    </source>
</reference>
<evidence type="ECO:0000313" key="4">
    <source>
        <dbReference type="Proteomes" id="UP000008810"/>
    </source>
</evidence>
<reference evidence="3" key="3">
    <citation type="submission" date="2018-08" db="UniProtKB">
        <authorList>
            <consortium name="EnsemblPlants"/>
        </authorList>
    </citation>
    <scope>IDENTIFICATION</scope>
    <source>
        <strain evidence="3">cv. Bd21</strain>
    </source>
</reference>
<organism evidence="2">
    <name type="scientific">Brachypodium distachyon</name>
    <name type="common">Purple false brome</name>
    <name type="synonym">Trachynia distachya</name>
    <dbReference type="NCBI Taxonomy" id="15368"/>
    <lineage>
        <taxon>Eukaryota</taxon>
        <taxon>Viridiplantae</taxon>
        <taxon>Streptophyta</taxon>
        <taxon>Embryophyta</taxon>
        <taxon>Tracheophyta</taxon>
        <taxon>Spermatophyta</taxon>
        <taxon>Magnoliopsida</taxon>
        <taxon>Liliopsida</taxon>
        <taxon>Poales</taxon>
        <taxon>Poaceae</taxon>
        <taxon>BOP clade</taxon>
        <taxon>Pooideae</taxon>
        <taxon>Stipodae</taxon>
        <taxon>Brachypodieae</taxon>
        <taxon>Brachypodium</taxon>
    </lineage>
</organism>
<protein>
    <submittedName>
        <fullName evidence="2 3">Uncharacterized protein</fullName>
    </submittedName>
</protein>
<dbReference type="EMBL" id="CM000883">
    <property type="protein sequence ID" value="PNT63769.1"/>
    <property type="molecule type" value="Genomic_DNA"/>
</dbReference>
<proteinExistence type="predicted"/>
<keyword evidence="4" id="KW-1185">Reference proteome</keyword>
<dbReference type="AlphaFoldDB" id="A0A2K2CP26"/>